<proteinExistence type="predicted"/>
<comment type="caution">
    <text evidence="2">The sequence shown here is derived from an EMBL/GenBank/DDBJ whole genome shotgun (WGS) entry which is preliminary data.</text>
</comment>
<reference evidence="2 3" key="1">
    <citation type="submission" date="2024-02" db="EMBL/GenBank/DDBJ databases">
        <authorList>
            <person name="Chen Y."/>
            <person name="Shah S."/>
            <person name="Dougan E. K."/>
            <person name="Thang M."/>
            <person name="Chan C."/>
        </authorList>
    </citation>
    <scope>NUCLEOTIDE SEQUENCE [LARGE SCALE GENOMIC DNA]</scope>
</reference>
<dbReference type="Proteomes" id="UP001642484">
    <property type="component" value="Unassembled WGS sequence"/>
</dbReference>
<feature type="region of interest" description="Disordered" evidence="1">
    <location>
        <begin position="23"/>
        <end position="64"/>
    </location>
</feature>
<sequence length="341" mass="38463">MFALPPPDEDVDWLVSPVLNRKGKKSLPVSDSSSSNVLAALSKRQKKQKSHSQSRLPGRGGDVGEVNHGLVAVDGCDWELPCPDDGMIFEEDIVILEDEVIKEPMGRMVQQVPHVSMPAGCQEMLMEFFSPPRIVPVCQSRGWPASCSWDITHGWDANNPHDRQRSFQALDELDPLMTTLSPECTMFSVMQNCNKKKVDPRVFARRLAEAVQHMNLCADICKRRAHRGRYYLLEHPSGASSWHLPSIEEVRSMLGAYLVSFPQCQYGLKAPNGKPMRKLTRFLTNSRHVAEEFSKKKCTCAEHQPIEGSCQGHKLSKWAQVYPQPLINAIVDCCERELRDQ</sequence>
<evidence type="ECO:0000313" key="3">
    <source>
        <dbReference type="Proteomes" id="UP001642484"/>
    </source>
</evidence>
<protein>
    <submittedName>
        <fullName evidence="2">Uncharacterized protein</fullName>
    </submittedName>
</protein>
<keyword evidence="3" id="KW-1185">Reference proteome</keyword>
<name>A0ABP0RK55_9DINO</name>
<evidence type="ECO:0000256" key="1">
    <source>
        <dbReference type="SAM" id="MobiDB-lite"/>
    </source>
</evidence>
<dbReference type="EMBL" id="CAXAMN010026151">
    <property type="protein sequence ID" value="CAK9100996.1"/>
    <property type="molecule type" value="Genomic_DNA"/>
</dbReference>
<feature type="compositionally biased region" description="Basic residues" evidence="1">
    <location>
        <begin position="43"/>
        <end position="52"/>
    </location>
</feature>
<organism evidence="2 3">
    <name type="scientific">Durusdinium trenchii</name>
    <dbReference type="NCBI Taxonomy" id="1381693"/>
    <lineage>
        <taxon>Eukaryota</taxon>
        <taxon>Sar</taxon>
        <taxon>Alveolata</taxon>
        <taxon>Dinophyceae</taxon>
        <taxon>Suessiales</taxon>
        <taxon>Symbiodiniaceae</taxon>
        <taxon>Durusdinium</taxon>
    </lineage>
</organism>
<evidence type="ECO:0000313" key="2">
    <source>
        <dbReference type="EMBL" id="CAK9100996.1"/>
    </source>
</evidence>
<gene>
    <name evidence="2" type="ORF">CCMP2556_LOCUS47654</name>
</gene>
<feature type="compositionally biased region" description="Low complexity" evidence="1">
    <location>
        <begin position="26"/>
        <end position="42"/>
    </location>
</feature>
<accession>A0ABP0RK55</accession>